<gene>
    <name evidence="2" type="ORF">NCTC10974_02111</name>
</gene>
<name>A0A485JCH1_ECOLX</name>
<sequence>MNCEKVKKDLKKNLKQSKEEKEKTMLETKKPIPRTYLHVDPEIFKVLFAEAKRRQIMVSDLMLGIITEAAENIKQKKVNDPHSL</sequence>
<feature type="compositionally biased region" description="Basic and acidic residues" evidence="1">
    <location>
        <begin position="16"/>
        <end position="27"/>
    </location>
</feature>
<proteinExistence type="predicted"/>
<dbReference type="EMBL" id="CAADJZ010000001">
    <property type="protein sequence ID" value="VFT68619.1"/>
    <property type="molecule type" value="Genomic_DNA"/>
</dbReference>
<evidence type="ECO:0000313" key="2">
    <source>
        <dbReference type="EMBL" id="VFT68619.1"/>
    </source>
</evidence>
<organism evidence="2 3">
    <name type="scientific">Escherichia coli</name>
    <dbReference type="NCBI Taxonomy" id="562"/>
    <lineage>
        <taxon>Bacteria</taxon>
        <taxon>Pseudomonadati</taxon>
        <taxon>Pseudomonadota</taxon>
        <taxon>Gammaproteobacteria</taxon>
        <taxon>Enterobacterales</taxon>
        <taxon>Enterobacteriaceae</taxon>
        <taxon>Escherichia</taxon>
    </lineage>
</organism>
<evidence type="ECO:0000313" key="3">
    <source>
        <dbReference type="Proteomes" id="UP000358010"/>
    </source>
</evidence>
<reference evidence="2 3" key="1">
    <citation type="submission" date="2019-03" db="EMBL/GenBank/DDBJ databases">
        <authorList>
            <consortium name="Pathogen Informatics"/>
        </authorList>
    </citation>
    <scope>NUCLEOTIDE SEQUENCE [LARGE SCALE GENOMIC DNA]</scope>
    <source>
        <strain evidence="2 3">NCTC10974</strain>
    </source>
</reference>
<dbReference type="Proteomes" id="UP000358010">
    <property type="component" value="Unassembled WGS sequence"/>
</dbReference>
<accession>A0A485JCH1</accession>
<dbReference type="AlphaFoldDB" id="A0A485JCH1"/>
<feature type="region of interest" description="Disordered" evidence="1">
    <location>
        <begin position="1"/>
        <end position="27"/>
    </location>
</feature>
<evidence type="ECO:0000256" key="1">
    <source>
        <dbReference type="SAM" id="MobiDB-lite"/>
    </source>
</evidence>
<protein>
    <submittedName>
        <fullName evidence="2">Uncharacterized protein</fullName>
    </submittedName>
</protein>